<dbReference type="PANTHER" id="PTHR23501:SF191">
    <property type="entry name" value="VACUOLAR BASIC AMINO ACID TRANSPORTER 4"/>
    <property type="match status" value="1"/>
</dbReference>
<dbReference type="EMBL" id="KV423941">
    <property type="protein sequence ID" value="KZT59355.1"/>
    <property type="molecule type" value="Genomic_DNA"/>
</dbReference>
<evidence type="ECO:0000256" key="1">
    <source>
        <dbReference type="ARBA" id="ARBA00004127"/>
    </source>
</evidence>
<dbReference type="GO" id="GO:0005886">
    <property type="term" value="C:plasma membrane"/>
    <property type="evidence" value="ECO:0007669"/>
    <property type="project" value="TreeGrafter"/>
</dbReference>
<dbReference type="SUPFAM" id="SSF103473">
    <property type="entry name" value="MFS general substrate transporter"/>
    <property type="match status" value="1"/>
</dbReference>
<proteinExistence type="predicted"/>
<feature type="transmembrane region" description="Helical" evidence="7">
    <location>
        <begin position="375"/>
        <end position="394"/>
    </location>
</feature>
<evidence type="ECO:0000256" key="3">
    <source>
        <dbReference type="ARBA" id="ARBA00022692"/>
    </source>
</evidence>
<dbReference type="InterPro" id="IPR020846">
    <property type="entry name" value="MFS_dom"/>
</dbReference>
<keyword evidence="4 7" id="KW-1133">Transmembrane helix</keyword>
<keyword evidence="3 7" id="KW-0812">Transmembrane</keyword>
<dbReference type="GO" id="GO:0012505">
    <property type="term" value="C:endomembrane system"/>
    <property type="evidence" value="ECO:0007669"/>
    <property type="project" value="UniProtKB-SubCell"/>
</dbReference>
<accession>A0A165HIT8</accession>
<feature type="transmembrane region" description="Helical" evidence="7">
    <location>
        <begin position="111"/>
        <end position="130"/>
    </location>
</feature>
<dbReference type="Pfam" id="PF07690">
    <property type="entry name" value="MFS_1"/>
    <property type="match status" value="1"/>
</dbReference>
<dbReference type="GO" id="GO:0000329">
    <property type="term" value="C:fungal-type vacuole membrane"/>
    <property type="evidence" value="ECO:0007669"/>
    <property type="project" value="TreeGrafter"/>
</dbReference>
<keyword evidence="2" id="KW-0813">Transport</keyword>
<evidence type="ECO:0000256" key="6">
    <source>
        <dbReference type="SAM" id="MobiDB-lite"/>
    </source>
</evidence>
<feature type="transmembrane region" description="Helical" evidence="7">
    <location>
        <begin position="302"/>
        <end position="328"/>
    </location>
</feature>
<evidence type="ECO:0000259" key="8">
    <source>
        <dbReference type="PROSITE" id="PS50850"/>
    </source>
</evidence>
<protein>
    <submittedName>
        <fullName evidence="9">MFS general substrate transporter</fullName>
    </submittedName>
</protein>
<name>A0A165HIT8_9BASI</name>
<feature type="transmembrane region" description="Helical" evidence="7">
    <location>
        <begin position="168"/>
        <end position="191"/>
    </location>
</feature>
<feature type="region of interest" description="Disordered" evidence="6">
    <location>
        <begin position="1"/>
        <end position="20"/>
    </location>
</feature>
<keyword evidence="5 7" id="KW-0472">Membrane</keyword>
<dbReference type="PROSITE" id="PS50850">
    <property type="entry name" value="MFS"/>
    <property type="match status" value="1"/>
</dbReference>
<dbReference type="InterPro" id="IPR011701">
    <property type="entry name" value="MFS"/>
</dbReference>
<evidence type="ECO:0000313" key="10">
    <source>
        <dbReference type="Proteomes" id="UP000076842"/>
    </source>
</evidence>
<dbReference type="InParanoid" id="A0A165HIT8"/>
<dbReference type="OrthoDB" id="3437016at2759"/>
<organism evidence="9 10">
    <name type="scientific">Calocera cornea HHB12733</name>
    <dbReference type="NCBI Taxonomy" id="1353952"/>
    <lineage>
        <taxon>Eukaryota</taxon>
        <taxon>Fungi</taxon>
        <taxon>Dikarya</taxon>
        <taxon>Basidiomycota</taxon>
        <taxon>Agaricomycotina</taxon>
        <taxon>Dacrymycetes</taxon>
        <taxon>Dacrymycetales</taxon>
        <taxon>Dacrymycetaceae</taxon>
        <taxon>Calocera</taxon>
    </lineage>
</organism>
<dbReference type="PANTHER" id="PTHR23501">
    <property type="entry name" value="MAJOR FACILITATOR SUPERFAMILY"/>
    <property type="match status" value="1"/>
</dbReference>
<dbReference type="AlphaFoldDB" id="A0A165HIT8"/>
<dbReference type="Proteomes" id="UP000076842">
    <property type="component" value="Unassembled WGS sequence"/>
</dbReference>
<feature type="transmembrane region" description="Helical" evidence="7">
    <location>
        <begin position="45"/>
        <end position="69"/>
    </location>
</feature>
<feature type="transmembrane region" description="Helical" evidence="7">
    <location>
        <begin position="197"/>
        <end position="219"/>
    </location>
</feature>
<feature type="transmembrane region" description="Helical" evidence="7">
    <location>
        <begin position="136"/>
        <end position="156"/>
    </location>
</feature>
<dbReference type="Gene3D" id="1.20.1720.10">
    <property type="entry name" value="Multidrug resistance protein D"/>
    <property type="match status" value="1"/>
</dbReference>
<feature type="transmembrane region" description="Helical" evidence="7">
    <location>
        <begin position="400"/>
        <end position="426"/>
    </location>
</feature>
<feature type="transmembrane region" description="Helical" evidence="7">
    <location>
        <begin position="239"/>
        <end position="258"/>
    </location>
</feature>
<dbReference type="STRING" id="1353952.A0A165HIT8"/>
<evidence type="ECO:0000256" key="2">
    <source>
        <dbReference type="ARBA" id="ARBA00022448"/>
    </source>
</evidence>
<reference evidence="9 10" key="1">
    <citation type="journal article" date="2016" name="Mol. Biol. Evol.">
        <title>Comparative Genomics of Early-Diverging Mushroom-Forming Fungi Provides Insights into the Origins of Lignocellulose Decay Capabilities.</title>
        <authorList>
            <person name="Nagy L.G."/>
            <person name="Riley R."/>
            <person name="Tritt A."/>
            <person name="Adam C."/>
            <person name="Daum C."/>
            <person name="Floudas D."/>
            <person name="Sun H."/>
            <person name="Yadav J.S."/>
            <person name="Pangilinan J."/>
            <person name="Larsson K.H."/>
            <person name="Matsuura K."/>
            <person name="Barry K."/>
            <person name="Labutti K."/>
            <person name="Kuo R."/>
            <person name="Ohm R.A."/>
            <person name="Bhattacharya S.S."/>
            <person name="Shirouzu T."/>
            <person name="Yoshinaga Y."/>
            <person name="Martin F.M."/>
            <person name="Grigoriev I.V."/>
            <person name="Hibbett D.S."/>
        </authorList>
    </citation>
    <scope>NUCLEOTIDE SEQUENCE [LARGE SCALE GENOMIC DNA]</scope>
    <source>
        <strain evidence="9 10">HHB12733</strain>
    </source>
</reference>
<feature type="transmembrane region" description="Helical" evidence="7">
    <location>
        <begin position="270"/>
        <end position="290"/>
    </location>
</feature>
<dbReference type="GO" id="GO:0015174">
    <property type="term" value="F:basic amino acid transmembrane transporter activity"/>
    <property type="evidence" value="ECO:0007669"/>
    <property type="project" value="TreeGrafter"/>
</dbReference>
<gene>
    <name evidence="9" type="ORF">CALCODRAFT_466986</name>
</gene>
<dbReference type="InterPro" id="IPR036259">
    <property type="entry name" value="MFS_trans_sf"/>
</dbReference>
<dbReference type="Gene3D" id="1.20.1250.20">
    <property type="entry name" value="MFS general substrate transporter like domains"/>
    <property type="match status" value="1"/>
</dbReference>
<feature type="domain" description="Major facilitator superfamily (MFS) profile" evidence="8">
    <location>
        <begin position="46"/>
        <end position="535"/>
    </location>
</feature>
<evidence type="ECO:0000256" key="4">
    <source>
        <dbReference type="ARBA" id="ARBA00022989"/>
    </source>
</evidence>
<evidence type="ECO:0000256" key="7">
    <source>
        <dbReference type="SAM" id="Phobius"/>
    </source>
</evidence>
<comment type="subcellular location">
    <subcellularLocation>
        <location evidence="1">Endomembrane system</location>
        <topology evidence="1">Multi-pass membrane protein</topology>
    </subcellularLocation>
</comment>
<keyword evidence="10" id="KW-1185">Reference proteome</keyword>
<evidence type="ECO:0000313" key="9">
    <source>
        <dbReference type="EMBL" id="KZT59355.1"/>
    </source>
</evidence>
<sequence length="558" mass="59423">MSYRLLPIQPSDEQEEAEDTLVGHDMPIKSDFSSPETLSTTSVRLILIQVYTIVVFYGMDSTIVATLATPISSGFGELHRAAWLNNAYLLTVACCAPLYGRLSDIIGRRKALGIGLALFILGNALCGLAPNMNLLILARLLQGAGGGGAGLVATIVISDITPLRDRGLLKGVSAVAWATGQGLGGVLGGVISDAIGWRWAFLVQLPVLVPIFCGLMYMISYDLENKSDSDPVLVRKLDWNGSALFFIGVGSLVFSIAYKTNEDLPWSHPLVTLTLFASLLACGMFIFVELKKADQPVLDLRLLSNLSIACIGGTSFLSSAATVSVGLYFPMLLQIVRGNSASNAGLHFVPNTIATACGGIASGLYIRKTGRYYKIILFLAGMQLLACLSLAAIGRATWEIATWLVLIPLGFGTNGYNGSTFIALLNAVDAKDLAVVTSMAFMFRSCGQVIGMAFSSAVQQMTLESSLLLELQNENAVDIIAAVRGNATSILDLPTALKDSCITSYSTSLHVVFLTNAALLIGAALLAAMIREHPIADGPRTSVLREREIQEEDDSQIA</sequence>
<feature type="transmembrane region" description="Helical" evidence="7">
    <location>
        <begin position="509"/>
        <end position="530"/>
    </location>
</feature>
<feature type="transmembrane region" description="Helical" evidence="7">
    <location>
        <begin position="81"/>
        <end position="99"/>
    </location>
</feature>
<feature type="transmembrane region" description="Helical" evidence="7">
    <location>
        <begin position="348"/>
        <end position="366"/>
    </location>
</feature>
<evidence type="ECO:0000256" key="5">
    <source>
        <dbReference type="ARBA" id="ARBA00023136"/>
    </source>
</evidence>